<dbReference type="AlphaFoldDB" id="A0A9P8N5C1"/>
<accession>A0A9P8N5C1</accession>
<keyword evidence="13" id="KW-1185">Reference proteome</keyword>
<evidence type="ECO:0000256" key="1">
    <source>
        <dbReference type="ARBA" id="ARBA00004115"/>
    </source>
</evidence>
<evidence type="ECO:0000256" key="4">
    <source>
        <dbReference type="ARBA" id="ARBA00022824"/>
    </source>
</evidence>
<evidence type="ECO:0000256" key="6">
    <source>
        <dbReference type="ARBA" id="ARBA00023136"/>
    </source>
</evidence>
<dbReference type="RefSeq" id="XP_044722445.1">
    <property type="nucleotide sequence ID" value="XM_044861419.1"/>
</dbReference>
<evidence type="ECO:0000313" key="12">
    <source>
        <dbReference type="EMBL" id="KAH0964932.1"/>
    </source>
</evidence>
<comment type="subcellular location">
    <subcellularLocation>
        <location evidence="1">Endoplasmic reticulum membrane</location>
        <topology evidence="1">Single-pass type I membrane protein</topology>
    </subcellularLocation>
</comment>
<protein>
    <submittedName>
        <fullName evidence="12">Translocon-associated protein (TRAP), alpha subunit domain-containing protein</fullName>
    </submittedName>
</protein>
<evidence type="ECO:0000256" key="11">
    <source>
        <dbReference type="SAM" id="SignalP"/>
    </source>
</evidence>
<dbReference type="EMBL" id="JAIZPD010000003">
    <property type="protein sequence ID" value="KAH0964932.1"/>
    <property type="molecule type" value="Genomic_DNA"/>
</dbReference>
<dbReference type="GO" id="GO:0005789">
    <property type="term" value="C:endoplasmic reticulum membrane"/>
    <property type="evidence" value="ECO:0007669"/>
    <property type="project" value="UniProtKB-SubCell"/>
</dbReference>
<dbReference type="Proteomes" id="UP000824596">
    <property type="component" value="Unassembled WGS sequence"/>
</dbReference>
<feature type="chain" id="PRO_5040109966" evidence="11">
    <location>
        <begin position="19"/>
        <end position="268"/>
    </location>
</feature>
<keyword evidence="3 11" id="KW-0732">Signal</keyword>
<gene>
    <name evidence="12" type="ORF">HRG_02948</name>
</gene>
<evidence type="ECO:0000256" key="2">
    <source>
        <dbReference type="ARBA" id="ARBA00022692"/>
    </source>
</evidence>
<dbReference type="PANTHER" id="PTHR12924">
    <property type="entry name" value="TRANSLOCON-ASSOCIATED PROTEIN, ALPHA SUBUNIT"/>
    <property type="match status" value="1"/>
</dbReference>
<evidence type="ECO:0000256" key="7">
    <source>
        <dbReference type="ARBA" id="ARBA00037565"/>
    </source>
</evidence>
<dbReference type="GeneID" id="68352077"/>
<feature type="signal peptide" evidence="11">
    <location>
        <begin position="1"/>
        <end position="18"/>
    </location>
</feature>
<organism evidence="12 13">
    <name type="scientific">Hirsutella rhossiliensis</name>
    <dbReference type="NCBI Taxonomy" id="111463"/>
    <lineage>
        <taxon>Eukaryota</taxon>
        <taxon>Fungi</taxon>
        <taxon>Dikarya</taxon>
        <taxon>Ascomycota</taxon>
        <taxon>Pezizomycotina</taxon>
        <taxon>Sordariomycetes</taxon>
        <taxon>Hypocreomycetidae</taxon>
        <taxon>Hypocreales</taxon>
        <taxon>Ophiocordycipitaceae</taxon>
        <taxon>Hirsutella</taxon>
    </lineage>
</organism>
<dbReference type="Pfam" id="PF03896">
    <property type="entry name" value="TRAP_alpha"/>
    <property type="match status" value="1"/>
</dbReference>
<dbReference type="InterPro" id="IPR005595">
    <property type="entry name" value="TRAP_alpha"/>
</dbReference>
<keyword evidence="6 10" id="KW-0472">Membrane</keyword>
<feature type="region of interest" description="Disordered" evidence="9">
    <location>
        <begin position="210"/>
        <end position="268"/>
    </location>
</feature>
<keyword evidence="4" id="KW-0256">Endoplasmic reticulum</keyword>
<evidence type="ECO:0000313" key="13">
    <source>
        <dbReference type="Proteomes" id="UP000824596"/>
    </source>
</evidence>
<evidence type="ECO:0000256" key="5">
    <source>
        <dbReference type="ARBA" id="ARBA00022989"/>
    </source>
</evidence>
<keyword evidence="5 10" id="KW-1133">Transmembrane helix</keyword>
<comment type="caution">
    <text evidence="12">The sequence shown here is derived from an EMBL/GenBank/DDBJ whole genome shotgun (WGS) entry which is preliminary data.</text>
</comment>
<evidence type="ECO:0000256" key="9">
    <source>
        <dbReference type="SAM" id="MobiDB-lite"/>
    </source>
</evidence>
<comment type="function">
    <text evidence="7">Is probably involved in a pathway contributing to genomic integrity.</text>
</comment>
<dbReference type="OrthoDB" id="1926781at2759"/>
<evidence type="ECO:0000256" key="8">
    <source>
        <dbReference type="ARBA" id="ARBA00038311"/>
    </source>
</evidence>
<sequence length="268" mass="28556">MLFPSSLLALLAAQQVWGAASKADGASEPKVSDPQKLAASVKTTFPDADILGVRLVNGRPTKALVEVTNNEDAPISVAFLAGALTSTAKLPDDAPAYQAILRNLTAVQYNLAVEAGESKTFPFSFALDMQPQDVRLQILAVITNAKGNLFRIPVHNETAAIVEAPTSFFDPQIIFLYVVLSAAFAGTLYFVYKTWIEALFPQAKRAKQPKKSKKAADADAALSGSESTGVATGASKAYDESWIPQHHMTPPVAKRVKSGLGGKKKIVD</sequence>
<keyword evidence="2 10" id="KW-0812">Transmembrane</keyword>
<reference evidence="12" key="1">
    <citation type="submission" date="2021-09" db="EMBL/GenBank/DDBJ databases">
        <title>A high-quality genome of the endoparasitic fungus Hirsutella rhossiliensis with a comparison of Hirsutella genomes reveals transposable elements contributing to genome size variation.</title>
        <authorList>
            <person name="Lin R."/>
            <person name="Jiao Y."/>
            <person name="Sun X."/>
            <person name="Ling J."/>
            <person name="Xie B."/>
            <person name="Cheng X."/>
        </authorList>
    </citation>
    <scope>NUCLEOTIDE SEQUENCE</scope>
    <source>
        <strain evidence="12">HR02</strain>
    </source>
</reference>
<comment type="similarity">
    <text evidence="8">Belongs to the IRC22 family.</text>
</comment>
<evidence type="ECO:0000256" key="10">
    <source>
        <dbReference type="SAM" id="Phobius"/>
    </source>
</evidence>
<feature type="transmembrane region" description="Helical" evidence="10">
    <location>
        <begin position="174"/>
        <end position="192"/>
    </location>
</feature>
<evidence type="ECO:0000256" key="3">
    <source>
        <dbReference type="ARBA" id="ARBA00022729"/>
    </source>
</evidence>
<name>A0A9P8N5C1_9HYPO</name>
<proteinExistence type="inferred from homology"/>
<dbReference type="PANTHER" id="PTHR12924:SF0">
    <property type="entry name" value="TRANSLOCON-ASSOCIATED PROTEIN SUBUNIT ALPHA"/>
    <property type="match status" value="1"/>
</dbReference>